<dbReference type="Pfam" id="PF00535">
    <property type="entry name" value="Glycos_transf_2"/>
    <property type="match status" value="1"/>
</dbReference>
<proteinExistence type="predicted"/>
<organism evidence="14 15">
    <name type="scientific">Sphingobium herbicidovorans (strain ATCC 700291 / DSM 11019 / CCUG 56400 / KCTC 2939 / LMG 18315 / NBRC 16415 / MH)</name>
    <name type="common">Sphingomonas herbicidovorans</name>
    <dbReference type="NCBI Taxonomy" id="1219045"/>
    <lineage>
        <taxon>Bacteria</taxon>
        <taxon>Pseudomonadati</taxon>
        <taxon>Pseudomonadota</taxon>
        <taxon>Alphaproteobacteria</taxon>
        <taxon>Sphingomonadales</taxon>
        <taxon>Sphingomonadaceae</taxon>
        <taxon>Sphingobium</taxon>
    </lineage>
</organism>
<evidence type="ECO:0000256" key="4">
    <source>
        <dbReference type="ARBA" id="ARBA00022676"/>
    </source>
</evidence>
<dbReference type="EMBL" id="JFZA02000017">
    <property type="protein sequence ID" value="KFG90003.1"/>
    <property type="molecule type" value="Genomic_DNA"/>
</dbReference>
<dbReference type="InterPro" id="IPR018513">
    <property type="entry name" value="Cell_synthase_bac"/>
</dbReference>
<keyword evidence="11" id="KW-0973">c-di-GMP</keyword>
<evidence type="ECO:0000313" key="15">
    <source>
        <dbReference type="Proteomes" id="UP000024284"/>
    </source>
</evidence>
<feature type="transmembrane region" description="Helical" evidence="11">
    <location>
        <begin position="403"/>
        <end position="426"/>
    </location>
</feature>
<evidence type="ECO:0000256" key="7">
    <source>
        <dbReference type="ARBA" id="ARBA00022916"/>
    </source>
</evidence>
<comment type="pathway">
    <text evidence="11">Glycan metabolism; bacterial cellulose biosynthesis.</text>
</comment>
<feature type="transmembrane region" description="Helical" evidence="11">
    <location>
        <begin position="498"/>
        <end position="517"/>
    </location>
</feature>
<feature type="domain" description="PilZ" evidence="13">
    <location>
        <begin position="555"/>
        <end position="651"/>
    </location>
</feature>
<feature type="transmembrane region" description="Helical" evidence="11">
    <location>
        <begin position="33"/>
        <end position="49"/>
    </location>
</feature>
<dbReference type="InterPro" id="IPR009875">
    <property type="entry name" value="PilZ_domain"/>
</dbReference>
<evidence type="ECO:0000256" key="3">
    <source>
        <dbReference type="ARBA" id="ARBA00022519"/>
    </source>
</evidence>
<dbReference type="Gene3D" id="2.40.10.220">
    <property type="entry name" value="predicted glycosyltransferase like domains"/>
    <property type="match status" value="1"/>
</dbReference>
<evidence type="ECO:0000256" key="11">
    <source>
        <dbReference type="RuleBase" id="RU365020"/>
    </source>
</evidence>
<keyword evidence="3 11" id="KW-0997">Cell inner membrane</keyword>
<comment type="caution">
    <text evidence="14">The sequence shown here is derived from an EMBL/GenBank/DDBJ whole genome shotgun (WGS) entry which is preliminary data.</text>
</comment>
<feature type="transmembrane region" description="Helical" evidence="11">
    <location>
        <begin position="446"/>
        <end position="468"/>
    </location>
</feature>
<dbReference type="STRING" id="76947.GCA_002080435_01068"/>
<dbReference type="SUPFAM" id="SSF53448">
    <property type="entry name" value="Nucleotide-diphospho-sugar transferases"/>
    <property type="match status" value="1"/>
</dbReference>
<evidence type="ECO:0000256" key="5">
    <source>
        <dbReference type="ARBA" id="ARBA00022679"/>
    </source>
</evidence>
<dbReference type="EC" id="2.4.1.12" evidence="11"/>
<evidence type="ECO:0000259" key="12">
    <source>
        <dbReference type="Pfam" id="PF00535"/>
    </source>
</evidence>
<evidence type="ECO:0000256" key="2">
    <source>
        <dbReference type="ARBA" id="ARBA00022475"/>
    </source>
</evidence>
<dbReference type="PANTHER" id="PTHR43867">
    <property type="entry name" value="CELLULOSE SYNTHASE CATALYTIC SUBUNIT A [UDP-FORMING]"/>
    <property type="match status" value="1"/>
</dbReference>
<dbReference type="GO" id="GO:0016760">
    <property type="term" value="F:cellulose synthase (UDP-forming) activity"/>
    <property type="evidence" value="ECO:0007669"/>
    <property type="project" value="UniProtKB-EC"/>
</dbReference>
<dbReference type="PRINTS" id="PR01439">
    <property type="entry name" value="CELLSNTHASEA"/>
</dbReference>
<keyword evidence="4 11" id="KW-0328">Glycosyltransferase</keyword>
<feature type="transmembrane region" description="Helical" evidence="11">
    <location>
        <begin position="56"/>
        <end position="73"/>
    </location>
</feature>
<comment type="catalytic activity">
    <reaction evidence="10 11">
        <text>[(1-&gt;4)-beta-D-glucosyl](n) + UDP-alpha-D-glucose = [(1-&gt;4)-beta-D-glucosyl](n+1) + UDP + H(+)</text>
        <dbReference type="Rhea" id="RHEA:19929"/>
        <dbReference type="Rhea" id="RHEA-COMP:10033"/>
        <dbReference type="Rhea" id="RHEA-COMP:10034"/>
        <dbReference type="ChEBI" id="CHEBI:15378"/>
        <dbReference type="ChEBI" id="CHEBI:18246"/>
        <dbReference type="ChEBI" id="CHEBI:58223"/>
        <dbReference type="ChEBI" id="CHEBI:58885"/>
        <dbReference type="EC" id="2.4.1.12"/>
    </reaction>
</comment>
<keyword evidence="6 11" id="KW-0812">Transmembrane</keyword>
<dbReference type="Proteomes" id="UP000024284">
    <property type="component" value="Unassembled WGS sequence"/>
</dbReference>
<comment type="function">
    <text evidence="11">Catalytic subunit of cellulose synthase. It polymerizes uridine 5'-diphosphate glucose to cellulose.</text>
</comment>
<keyword evidence="8 11" id="KW-1133">Transmembrane helix</keyword>
<feature type="transmembrane region" description="Helical" evidence="11">
    <location>
        <begin position="700"/>
        <end position="721"/>
    </location>
</feature>
<name>A0A086P9D5_SPHHM</name>
<dbReference type="Gene3D" id="3.90.550.10">
    <property type="entry name" value="Spore Coat Polysaccharide Biosynthesis Protein SpsA, Chain A"/>
    <property type="match status" value="1"/>
</dbReference>
<evidence type="ECO:0000256" key="8">
    <source>
        <dbReference type="ARBA" id="ARBA00022989"/>
    </source>
</evidence>
<gene>
    <name evidence="14" type="ORF">BV98_002176</name>
</gene>
<dbReference type="GO" id="GO:0006011">
    <property type="term" value="P:UDP-alpha-D-glucose metabolic process"/>
    <property type="evidence" value="ECO:0007669"/>
    <property type="project" value="InterPro"/>
</dbReference>
<dbReference type="InterPro" id="IPR050321">
    <property type="entry name" value="Glycosyltr_2/OpgH_subfam"/>
</dbReference>
<evidence type="ECO:0000256" key="10">
    <source>
        <dbReference type="ARBA" id="ARBA00048682"/>
    </source>
</evidence>
<dbReference type="PANTHER" id="PTHR43867:SF2">
    <property type="entry name" value="CELLULOSE SYNTHASE CATALYTIC SUBUNIT A [UDP-FORMING]"/>
    <property type="match status" value="1"/>
</dbReference>
<dbReference type="Gene3D" id="2.60.120.260">
    <property type="entry name" value="Galactose-binding domain-like"/>
    <property type="match status" value="2"/>
</dbReference>
<evidence type="ECO:0000313" key="14">
    <source>
        <dbReference type="EMBL" id="KFG90003.1"/>
    </source>
</evidence>
<dbReference type="SUPFAM" id="SSF141371">
    <property type="entry name" value="PilZ domain-like"/>
    <property type="match status" value="1"/>
</dbReference>
<dbReference type="InterPro" id="IPR001173">
    <property type="entry name" value="Glyco_trans_2-like"/>
</dbReference>
<protein>
    <recommendedName>
        <fullName evidence="11">Cellulose synthase catalytic subunit [UDP-forming]</fullName>
        <ecNumber evidence="11">2.4.1.12</ecNumber>
    </recommendedName>
</protein>
<dbReference type="CDD" id="cd06421">
    <property type="entry name" value="CESA_CelA_like"/>
    <property type="match status" value="1"/>
</dbReference>
<keyword evidence="5 11" id="KW-0808">Transferase</keyword>
<feature type="transmembrane region" description="Helical" evidence="11">
    <location>
        <begin position="88"/>
        <end position="110"/>
    </location>
</feature>
<feature type="domain" description="Glycosyltransferase 2-like" evidence="12">
    <location>
        <begin position="135"/>
        <end position="301"/>
    </location>
</feature>
<sequence length="1451" mass="159443">MKLLSSPIVKWSVVLFAAMLVVLVIGVPLDLEAQWLFTGITIAGAIILGRSRTRKATLALGLLSILVSTRYMFWRTTQTLEFGTPLEFILGAGLYLAEIYAWIILLLGFLQTSWPLYRPVIELQGEPEQWPTIDVFIPTYNESLSIVRNTVFAAMDMDYPADRFRVFILDDGRRPEFRAFARQVGCGYLTRADNLHAKAGNLNAAMKKTAGELIAVFDCDHVPTRAFLQMTAGWFQKDPKLALMQTPHHFYSPDPAQRNLRTVEDLPGEGDLFYGNVQRGNDLWNAAFFCGSCAIIRREALTQTNGFAGETVTEDAHTALKLQRMGWNTAFISARLSAGLATERLVLHIGQRIRWARGMTQILRIDNPLMGSGLKWQQRLCYLNAMLHFQFPLPRIVFLTSPLAYLIFGQNIIHASASLIFAYAAPHLYCSMVSGARSQGGDRRPFWGEIYETILAFHLVPATVLTLFQPRKGKFNVTDKGSLLDRTYFDLGTVKPHLVCIGLMLFGVALGVVKRVFFPHIFNIQTDTLVLNTAWALFSLVILLAAVSVARETRQAREFIRIQSQVPVTIYVQDGHVFDATTIDLSMGGAAIRLPQDISLRDRTVTHISLPMGDEKLTLPVDTIRIEHGEAFLRFQPLDMTLSRHLVRAILGRADAWEPAAPQQPVSGLRSLWDIIVVDFTTLKRIFRLNRTERRNVKRMAAMAGVKASALVLAAGALISLTPDGAHAAPAAASAAQSATAPASGARQQRLSFRDLQVKSPIRLQGTRGEIGIPFGMRRNDVVTKAALTLNMAWSPAMIGDLSQLVVLLNGEVVQVVPLRPGDARGQVLNIPVNPALFLPGDNRLNLRLLGHYTRDCEDPFHSSLWANISNVRSWFDLTVQSLPLGPDLARLPSPFFDRSDNLPLRLPFIFAGAPGNGELEAAASIASWFGGMASYRGYSFKPLFNQLPQGNAVVFLLGNRPVGGVQMQVRGPSVAVIRNPRDSFGTLLVVMGRNTQELKLAAAAVASGRGVFGGTQMALDNVRIPAHGRYSAPRWINTDRPVRLGELTDAYSLQGLGLPPGPLSARFRIAPDLFFWPRQGGRLDLHYRYPSADWLDKRGSRLDVSMNNQYLRTLPVAGGDLWDQVFKSRGPSSQDSKASIVLPRYNLFGQNELIFDYNLILANKKKCEGTLPENVRVSISPTSTIDFSHAYHALQMPDLATFAGAGYPFTVRPDLAETAVIMQRNSSASAIEAFLALMGRFADSTGLPATRVTVMNRVEPSALEGKDILVVGASSLAGSDALFGGSPVRFSNGGLQVTERSPFQSAQNFFALGARSSPEDAQQIIYNARGFSGIAGFRSPFDSERSVVAVLADDPNALPQLVNGMADTKINAQIQGDLAVTDGEGMTSFAVGPTYWVGSLPIWMRIAYWFSQRPILMAASGLLLALLLAGPAYLYFNSQAKRRLDGADEA</sequence>
<feature type="transmembrane region" description="Helical" evidence="11">
    <location>
        <begin position="529"/>
        <end position="550"/>
    </location>
</feature>
<dbReference type="Pfam" id="PF07238">
    <property type="entry name" value="PilZ"/>
    <property type="match status" value="1"/>
</dbReference>
<dbReference type="GO" id="GO:0030244">
    <property type="term" value="P:cellulose biosynthetic process"/>
    <property type="evidence" value="ECO:0007669"/>
    <property type="project" value="UniProtKB-KW"/>
</dbReference>
<dbReference type="UniPathway" id="UPA00694"/>
<evidence type="ECO:0000256" key="9">
    <source>
        <dbReference type="ARBA" id="ARBA00023136"/>
    </source>
</evidence>
<dbReference type="eggNOG" id="COG1215">
    <property type="taxonomic scope" value="Bacteria"/>
</dbReference>
<comment type="subcellular location">
    <subcellularLocation>
        <location evidence="1">Cell inner membrane</location>
        <topology evidence="1">Multi-pass membrane protein</topology>
    </subcellularLocation>
</comment>
<keyword evidence="7 11" id="KW-0135">Cellulose biosynthesis</keyword>
<accession>A0A086P9D5</accession>
<evidence type="ECO:0000256" key="6">
    <source>
        <dbReference type="ARBA" id="ARBA00022692"/>
    </source>
</evidence>
<dbReference type="OrthoDB" id="9806824at2"/>
<keyword evidence="2 11" id="KW-1003">Cell membrane</keyword>
<evidence type="ECO:0000256" key="1">
    <source>
        <dbReference type="ARBA" id="ARBA00004429"/>
    </source>
</evidence>
<reference evidence="14" key="1">
    <citation type="submission" date="2014-08" db="EMBL/GenBank/DDBJ databases">
        <title>Draft genome sequences of Sphingobium herbicidovorans.</title>
        <authorList>
            <person name="Gan H.M."/>
            <person name="Gan H.Y."/>
            <person name="Savka M.A."/>
        </authorList>
    </citation>
    <scope>NUCLEOTIDE SEQUENCE [LARGE SCALE GENOMIC DNA]</scope>
    <source>
        <strain evidence="14">NBRC 16415</strain>
    </source>
</reference>
<feature type="transmembrane region" description="Helical" evidence="11">
    <location>
        <begin position="1416"/>
        <end position="1437"/>
    </location>
</feature>
<dbReference type="NCBIfam" id="TIGR03030">
    <property type="entry name" value="CelA"/>
    <property type="match status" value="1"/>
</dbReference>
<dbReference type="InterPro" id="IPR003919">
    <property type="entry name" value="Cell_synth_A"/>
</dbReference>
<comment type="cofactor">
    <cofactor evidence="11">
        <name>Mg(2+)</name>
        <dbReference type="ChEBI" id="CHEBI:18420"/>
    </cofactor>
</comment>
<dbReference type="GO" id="GO:0005886">
    <property type="term" value="C:plasma membrane"/>
    <property type="evidence" value="ECO:0007669"/>
    <property type="project" value="UniProtKB-SubCell"/>
</dbReference>
<dbReference type="InterPro" id="IPR029044">
    <property type="entry name" value="Nucleotide-diphossugar_trans"/>
</dbReference>
<dbReference type="GO" id="GO:0035438">
    <property type="term" value="F:cyclic-di-GMP binding"/>
    <property type="evidence" value="ECO:0007669"/>
    <property type="project" value="InterPro"/>
</dbReference>
<dbReference type="PATRIC" id="fig|1219045.3.peg.2218"/>
<keyword evidence="15" id="KW-1185">Reference proteome</keyword>
<feature type="transmembrane region" description="Helical" evidence="11">
    <location>
        <begin position="7"/>
        <end position="27"/>
    </location>
</feature>
<keyword evidence="9 11" id="KW-0472">Membrane</keyword>
<dbReference type="Pfam" id="PF03170">
    <property type="entry name" value="BcsB"/>
    <property type="match status" value="1"/>
</dbReference>
<evidence type="ECO:0000259" key="13">
    <source>
        <dbReference type="Pfam" id="PF07238"/>
    </source>
</evidence>